<dbReference type="InterPro" id="IPR025202">
    <property type="entry name" value="PLD-like_dom"/>
</dbReference>
<keyword evidence="10" id="KW-1185">Reference proteome</keyword>
<dbReference type="PROSITE" id="PS50035">
    <property type="entry name" value="PLD"/>
    <property type="match status" value="1"/>
</dbReference>
<accession>A0ABP8E3J1</accession>
<evidence type="ECO:0000313" key="9">
    <source>
        <dbReference type="EMBL" id="GAA4266798.1"/>
    </source>
</evidence>
<keyword evidence="5" id="KW-0442">Lipid degradation</keyword>
<dbReference type="SUPFAM" id="SSF56024">
    <property type="entry name" value="Phospholipase D/nuclease"/>
    <property type="match status" value="2"/>
</dbReference>
<evidence type="ECO:0000256" key="2">
    <source>
        <dbReference type="ARBA" id="ARBA00008664"/>
    </source>
</evidence>
<evidence type="ECO:0000256" key="5">
    <source>
        <dbReference type="ARBA" id="ARBA00022963"/>
    </source>
</evidence>
<organism evidence="9 10">
    <name type="scientific">Frondihabitans peucedani</name>
    <dbReference type="NCBI Taxonomy" id="598626"/>
    <lineage>
        <taxon>Bacteria</taxon>
        <taxon>Bacillati</taxon>
        <taxon>Actinomycetota</taxon>
        <taxon>Actinomycetes</taxon>
        <taxon>Micrococcales</taxon>
        <taxon>Microbacteriaceae</taxon>
        <taxon>Frondihabitans</taxon>
    </lineage>
</organism>
<sequence length="535" mass="56990">MAITTSDIQSVIERSAAILALPGVLSVRPGYVFRDGWITTERAVVVTVVGEPPALPAELEGVPLDVRAATESKALQVQDPVAYARVTGPTPDLGAVPAFASELRVVAGPSPALHRIEAPTEHSASGFAQPEASKPQLPYQPPAGASLAPVDLAPGTTVELSASPDSGWPTLAAFLHGTESSLTVGLYDFTSAHVLQTVERELAGKRLRLVLDHPAKNPTADQTDEATVVDLAKNLGDGLEQAWALDRMDPLAAAWIFPTAYHIKVAVRDSASVWLSSGNWNNSNQPDIDPVTVPSDADEARTRDRDWHVVIHDEGLASTFEAFLANDLSTAEAHDVTAVASAQAERLPAPEVLVPAASTPPFQQFFAAGTATDVTRVTPVLTPDAGVYVTAVRELIESAETSLHLQFQYIELPKTASDASKPFADLVAAVVDRQKAGVDVRIIMSQFETAGFLEQLQAAGLDVMTRVRLQSNVHNKGIVVDGRRVLVSSQNWSTAGVLSNRDAGVILDSVTAATYFDTIFEHDWAHLAGQKARND</sequence>
<dbReference type="EMBL" id="BAABAU010000003">
    <property type="protein sequence ID" value="GAA4266798.1"/>
    <property type="molecule type" value="Genomic_DNA"/>
</dbReference>
<evidence type="ECO:0000313" key="10">
    <source>
        <dbReference type="Proteomes" id="UP001501594"/>
    </source>
</evidence>
<dbReference type="Proteomes" id="UP001501594">
    <property type="component" value="Unassembled WGS sequence"/>
</dbReference>
<name>A0ABP8E3J1_9MICO</name>
<evidence type="ECO:0000259" key="8">
    <source>
        <dbReference type="PROSITE" id="PS50035"/>
    </source>
</evidence>
<proteinExistence type="inferred from homology"/>
<dbReference type="CDD" id="cd09128">
    <property type="entry name" value="PLDc_unchar1_2"/>
    <property type="match status" value="1"/>
</dbReference>
<dbReference type="Pfam" id="PF13091">
    <property type="entry name" value="PLDc_2"/>
    <property type="match status" value="1"/>
</dbReference>
<feature type="domain" description="PLD phosphodiesterase" evidence="8">
    <location>
        <begin position="469"/>
        <end position="496"/>
    </location>
</feature>
<evidence type="ECO:0000256" key="3">
    <source>
        <dbReference type="ARBA" id="ARBA00012027"/>
    </source>
</evidence>
<comment type="similarity">
    <text evidence="2">Belongs to the phospholipase D family.</text>
</comment>
<dbReference type="PANTHER" id="PTHR43856:SF1">
    <property type="entry name" value="MITOCHONDRIAL CARDIOLIPIN HYDROLASE"/>
    <property type="match status" value="1"/>
</dbReference>
<dbReference type="PANTHER" id="PTHR43856">
    <property type="entry name" value="CARDIOLIPIN HYDROLASE"/>
    <property type="match status" value="1"/>
</dbReference>
<dbReference type="EC" id="3.1.4.4" evidence="3"/>
<comment type="caution">
    <text evidence="9">The sequence shown here is derived from an EMBL/GenBank/DDBJ whole genome shotgun (WGS) entry which is preliminary data.</text>
</comment>
<feature type="region of interest" description="Disordered" evidence="7">
    <location>
        <begin position="121"/>
        <end position="150"/>
    </location>
</feature>
<evidence type="ECO:0000256" key="7">
    <source>
        <dbReference type="SAM" id="MobiDB-lite"/>
    </source>
</evidence>
<dbReference type="InterPro" id="IPR001736">
    <property type="entry name" value="PLipase_D/transphosphatidylase"/>
</dbReference>
<reference evidence="10" key="1">
    <citation type="journal article" date="2019" name="Int. J. Syst. Evol. Microbiol.">
        <title>The Global Catalogue of Microorganisms (GCM) 10K type strain sequencing project: providing services to taxonomists for standard genome sequencing and annotation.</title>
        <authorList>
            <consortium name="The Broad Institute Genomics Platform"/>
            <consortium name="The Broad Institute Genome Sequencing Center for Infectious Disease"/>
            <person name="Wu L."/>
            <person name="Ma J."/>
        </authorList>
    </citation>
    <scope>NUCLEOTIDE SEQUENCE [LARGE SCALE GENOMIC DNA]</scope>
    <source>
        <strain evidence="10">JCM 17442</strain>
    </source>
</reference>
<evidence type="ECO:0000256" key="1">
    <source>
        <dbReference type="ARBA" id="ARBA00000798"/>
    </source>
</evidence>
<evidence type="ECO:0000256" key="6">
    <source>
        <dbReference type="ARBA" id="ARBA00023098"/>
    </source>
</evidence>
<gene>
    <name evidence="9" type="ORF">GCM10022256_24100</name>
</gene>
<dbReference type="CDD" id="cd00138">
    <property type="entry name" value="PLDc_SF"/>
    <property type="match status" value="1"/>
</dbReference>
<keyword evidence="6" id="KW-0443">Lipid metabolism</keyword>
<evidence type="ECO:0000256" key="4">
    <source>
        <dbReference type="ARBA" id="ARBA00022801"/>
    </source>
</evidence>
<comment type="catalytic activity">
    <reaction evidence="1">
        <text>a 1,2-diacyl-sn-glycero-3-phosphocholine + H2O = a 1,2-diacyl-sn-glycero-3-phosphate + choline + H(+)</text>
        <dbReference type="Rhea" id="RHEA:14445"/>
        <dbReference type="ChEBI" id="CHEBI:15354"/>
        <dbReference type="ChEBI" id="CHEBI:15377"/>
        <dbReference type="ChEBI" id="CHEBI:15378"/>
        <dbReference type="ChEBI" id="CHEBI:57643"/>
        <dbReference type="ChEBI" id="CHEBI:58608"/>
        <dbReference type="EC" id="3.1.4.4"/>
    </reaction>
</comment>
<dbReference type="InterPro" id="IPR051406">
    <property type="entry name" value="PLD_domain"/>
</dbReference>
<keyword evidence="4" id="KW-0378">Hydrolase</keyword>
<dbReference type="RefSeq" id="WP_344796503.1">
    <property type="nucleotide sequence ID" value="NZ_BAABAU010000003.1"/>
</dbReference>
<protein>
    <recommendedName>
        <fullName evidence="3">phospholipase D</fullName>
        <ecNumber evidence="3">3.1.4.4</ecNumber>
    </recommendedName>
</protein>
<dbReference type="Gene3D" id="3.30.870.10">
    <property type="entry name" value="Endonuclease Chain A"/>
    <property type="match status" value="2"/>
</dbReference>